<dbReference type="GO" id="GO:0004075">
    <property type="term" value="F:biotin carboxylase activity"/>
    <property type="evidence" value="ECO:0007669"/>
    <property type="project" value="UniProtKB-EC"/>
</dbReference>
<evidence type="ECO:0000256" key="2">
    <source>
        <dbReference type="ARBA" id="ARBA00013263"/>
    </source>
</evidence>
<dbReference type="SUPFAM" id="SSF51246">
    <property type="entry name" value="Rudiment single hybrid motif"/>
    <property type="match status" value="1"/>
</dbReference>
<name>A0A543CVF5_9ACTN</name>
<keyword evidence="5 7" id="KW-0067">ATP-binding</keyword>
<accession>A0A543CVF5</accession>
<dbReference type="Pfam" id="PF02785">
    <property type="entry name" value="Biotin_carb_C"/>
    <property type="match status" value="1"/>
</dbReference>
<dbReference type="PROSITE" id="PS50979">
    <property type="entry name" value="BC"/>
    <property type="match status" value="1"/>
</dbReference>
<dbReference type="Pfam" id="PF00289">
    <property type="entry name" value="Biotin_carb_N"/>
    <property type="match status" value="1"/>
</dbReference>
<protein>
    <recommendedName>
        <fullName evidence="2">biotin carboxylase</fullName>
        <ecNumber evidence="2">6.3.4.14</ecNumber>
    </recommendedName>
</protein>
<dbReference type="PANTHER" id="PTHR48095">
    <property type="entry name" value="PYRUVATE CARBOXYLASE SUBUNIT A"/>
    <property type="match status" value="1"/>
</dbReference>
<dbReference type="InterPro" id="IPR011054">
    <property type="entry name" value="Rudment_hybrid_motif"/>
</dbReference>
<dbReference type="AlphaFoldDB" id="A0A543CVF5"/>
<evidence type="ECO:0000313" key="10">
    <source>
        <dbReference type="EMBL" id="TQM00848.1"/>
    </source>
</evidence>
<dbReference type="SUPFAM" id="SSF52440">
    <property type="entry name" value="PreATP-grasp domain"/>
    <property type="match status" value="1"/>
</dbReference>
<keyword evidence="3" id="KW-0436">Ligase</keyword>
<dbReference type="InterPro" id="IPR011764">
    <property type="entry name" value="Biotin_carboxylation_dom"/>
</dbReference>
<dbReference type="InterPro" id="IPR005481">
    <property type="entry name" value="BC-like_N"/>
</dbReference>
<feature type="domain" description="ATP-grasp" evidence="8">
    <location>
        <begin position="120"/>
        <end position="317"/>
    </location>
</feature>
<evidence type="ECO:0000256" key="6">
    <source>
        <dbReference type="ARBA" id="ARBA00048600"/>
    </source>
</evidence>
<evidence type="ECO:0000259" key="8">
    <source>
        <dbReference type="PROSITE" id="PS50975"/>
    </source>
</evidence>
<evidence type="ECO:0000256" key="5">
    <source>
        <dbReference type="ARBA" id="ARBA00022840"/>
    </source>
</evidence>
<dbReference type="InterPro" id="IPR051602">
    <property type="entry name" value="ACC_Biotin_Carboxylase"/>
</dbReference>
<dbReference type="SUPFAM" id="SSF56059">
    <property type="entry name" value="Glutathione synthetase ATP-binding domain-like"/>
    <property type="match status" value="1"/>
</dbReference>
<feature type="domain" description="Biotin carboxylation" evidence="9">
    <location>
        <begin position="1"/>
        <end position="448"/>
    </location>
</feature>
<evidence type="ECO:0000256" key="1">
    <source>
        <dbReference type="ARBA" id="ARBA00003761"/>
    </source>
</evidence>
<proteinExistence type="predicted"/>
<keyword evidence="11" id="KW-1185">Reference proteome</keyword>
<dbReference type="PROSITE" id="PS00866">
    <property type="entry name" value="CPSASE_1"/>
    <property type="match status" value="1"/>
</dbReference>
<comment type="function">
    <text evidence="1">This protein is a component of the acetyl coenzyme A carboxylase complex; first, biotin carboxylase catalyzes the carboxylation of the carrier protein and then the transcarboxylase transfers the carboxyl group to form malonyl-CoA.</text>
</comment>
<dbReference type="Gene3D" id="3.30.470.20">
    <property type="entry name" value="ATP-grasp fold, B domain"/>
    <property type="match status" value="1"/>
</dbReference>
<dbReference type="InterPro" id="IPR005479">
    <property type="entry name" value="CPAse_ATP-bd"/>
</dbReference>
<evidence type="ECO:0000256" key="3">
    <source>
        <dbReference type="ARBA" id="ARBA00022598"/>
    </source>
</evidence>
<sequence length="452" mass="49311">MFKKVLIANRGEIALRVARACRELGVRTVAVYSTADCDSAVVRQADESVRIGPPPSKNSYQNAAAIIETALRTGAEAVHPGYGFLSEDPDFAEICADNGLTFIGPRPDVMAALSDKAQARRLMNDALLPLLPGSLDTVSSAAEGKDIADQIGYPVIVKAAAGGGGRGMKIVHSADEFVPAYEETRRTAQAFFGDDHVYVERYLRHARHVEVQFLCDEHGNGIHLGTRDCSIQRRHQKLIEEAPAPNLSEKTLQTMSESAVRGALSVGFSGAGTAEFLVDEDENFYFMEVNSRIQVEHPVTEMVTGIDLIHEQLHIASGTPLRHRQADIQLRGVSIECRVNAEDPDRGFAPAPGTLERFTPPGGPFTRVDTHGYAGYRIAPHYDSLLAKTVVWAPDRDLALNRMDRALAEFDIAGPGVTTTIPFLRRVISDDEFRAERQSTGLVERLLDGPGK</sequence>
<dbReference type="SMART" id="SM00878">
    <property type="entry name" value="Biotin_carb_C"/>
    <property type="match status" value="1"/>
</dbReference>
<dbReference type="FunFam" id="3.30.1490.20:FF:000003">
    <property type="entry name" value="acetyl-CoA carboxylase isoform X1"/>
    <property type="match status" value="1"/>
</dbReference>
<organism evidence="10 11">
    <name type="scientific">Actinoallomurus bryophytorum</name>
    <dbReference type="NCBI Taxonomy" id="1490222"/>
    <lineage>
        <taxon>Bacteria</taxon>
        <taxon>Bacillati</taxon>
        <taxon>Actinomycetota</taxon>
        <taxon>Actinomycetes</taxon>
        <taxon>Streptosporangiales</taxon>
        <taxon>Thermomonosporaceae</taxon>
        <taxon>Actinoallomurus</taxon>
    </lineage>
</organism>
<dbReference type="GO" id="GO:0005524">
    <property type="term" value="F:ATP binding"/>
    <property type="evidence" value="ECO:0007669"/>
    <property type="project" value="UniProtKB-UniRule"/>
</dbReference>
<reference evidence="10 11" key="1">
    <citation type="submission" date="2019-06" db="EMBL/GenBank/DDBJ databases">
        <title>Sequencing the genomes of 1000 actinobacteria strains.</title>
        <authorList>
            <person name="Klenk H.-P."/>
        </authorList>
    </citation>
    <scope>NUCLEOTIDE SEQUENCE [LARGE SCALE GENOMIC DNA]</scope>
    <source>
        <strain evidence="10 11">DSM 102200</strain>
    </source>
</reference>
<evidence type="ECO:0000256" key="7">
    <source>
        <dbReference type="PROSITE-ProRule" id="PRU00409"/>
    </source>
</evidence>
<dbReference type="EC" id="6.3.4.14" evidence="2"/>
<dbReference type="PROSITE" id="PS50975">
    <property type="entry name" value="ATP_GRASP"/>
    <property type="match status" value="1"/>
</dbReference>
<keyword evidence="4 7" id="KW-0547">Nucleotide-binding</keyword>
<dbReference type="Pfam" id="PF02786">
    <property type="entry name" value="CPSase_L_D2"/>
    <property type="match status" value="1"/>
</dbReference>
<comment type="catalytic activity">
    <reaction evidence="6">
        <text>N(6)-biotinyl-L-lysyl-[protein] + hydrogencarbonate + ATP = N(6)-carboxybiotinyl-L-lysyl-[protein] + ADP + phosphate + H(+)</text>
        <dbReference type="Rhea" id="RHEA:13501"/>
        <dbReference type="Rhea" id="RHEA-COMP:10505"/>
        <dbReference type="Rhea" id="RHEA-COMP:10506"/>
        <dbReference type="ChEBI" id="CHEBI:15378"/>
        <dbReference type="ChEBI" id="CHEBI:17544"/>
        <dbReference type="ChEBI" id="CHEBI:30616"/>
        <dbReference type="ChEBI" id="CHEBI:43474"/>
        <dbReference type="ChEBI" id="CHEBI:83144"/>
        <dbReference type="ChEBI" id="CHEBI:83145"/>
        <dbReference type="ChEBI" id="CHEBI:456216"/>
        <dbReference type="EC" id="6.3.4.14"/>
    </reaction>
</comment>
<dbReference type="OrthoDB" id="5166719at2"/>
<gene>
    <name evidence="10" type="ORF">FB559_6571</name>
</gene>
<evidence type="ECO:0000313" key="11">
    <source>
        <dbReference type="Proteomes" id="UP000316096"/>
    </source>
</evidence>
<comment type="caution">
    <text evidence="10">The sequence shown here is derived from an EMBL/GenBank/DDBJ whole genome shotgun (WGS) entry which is preliminary data.</text>
</comment>
<dbReference type="InterPro" id="IPR011761">
    <property type="entry name" value="ATP-grasp"/>
</dbReference>
<dbReference type="NCBIfam" id="NF006367">
    <property type="entry name" value="PRK08591.1"/>
    <property type="match status" value="1"/>
</dbReference>
<evidence type="ECO:0000256" key="4">
    <source>
        <dbReference type="ARBA" id="ARBA00022741"/>
    </source>
</evidence>
<dbReference type="Proteomes" id="UP000316096">
    <property type="component" value="Unassembled WGS sequence"/>
</dbReference>
<dbReference type="PANTHER" id="PTHR48095:SF2">
    <property type="entry name" value="BIOTIN CARBOXYLASE, CHLOROPLASTIC"/>
    <property type="match status" value="1"/>
</dbReference>
<dbReference type="InterPro" id="IPR016185">
    <property type="entry name" value="PreATP-grasp_dom_sf"/>
</dbReference>
<dbReference type="InterPro" id="IPR005482">
    <property type="entry name" value="Biotin_COase_C"/>
</dbReference>
<dbReference type="GO" id="GO:0046872">
    <property type="term" value="F:metal ion binding"/>
    <property type="evidence" value="ECO:0007669"/>
    <property type="project" value="InterPro"/>
</dbReference>
<dbReference type="RefSeq" id="WP_141960718.1">
    <property type="nucleotide sequence ID" value="NZ_VFOZ01000001.1"/>
</dbReference>
<evidence type="ECO:0000259" key="9">
    <source>
        <dbReference type="PROSITE" id="PS50979"/>
    </source>
</evidence>
<dbReference type="EMBL" id="VFOZ01000001">
    <property type="protein sequence ID" value="TQM00848.1"/>
    <property type="molecule type" value="Genomic_DNA"/>
</dbReference>